<accession>A0A511T494</accession>
<evidence type="ECO:0000313" key="2">
    <source>
        <dbReference type="EMBL" id="SEU14049.1"/>
    </source>
</evidence>
<dbReference type="Pfam" id="PF11876">
    <property type="entry name" value="TsiV"/>
    <property type="match status" value="1"/>
</dbReference>
<reference evidence="1 4" key="2">
    <citation type="submission" date="2019-07" db="EMBL/GenBank/DDBJ databases">
        <title>Whole genome shotgun sequence of Myxococcus fulvus NBRC 100333.</title>
        <authorList>
            <person name="Hosoyama A."/>
            <person name="Uohara A."/>
            <person name="Ohji S."/>
            <person name="Ichikawa N."/>
        </authorList>
    </citation>
    <scope>NUCLEOTIDE SEQUENCE [LARGE SCALE GENOMIC DNA]</scope>
    <source>
        <strain evidence="1 4">NBRC 100333</strain>
    </source>
</reference>
<proteinExistence type="predicted"/>
<evidence type="ECO:0000313" key="4">
    <source>
        <dbReference type="Proteomes" id="UP000321514"/>
    </source>
</evidence>
<dbReference type="InterPro" id="IPR021815">
    <property type="entry name" value="TsiV"/>
</dbReference>
<dbReference type="Proteomes" id="UP000183760">
    <property type="component" value="Unassembled WGS sequence"/>
</dbReference>
<dbReference type="AlphaFoldDB" id="A0A511T494"/>
<evidence type="ECO:0000313" key="3">
    <source>
        <dbReference type="Proteomes" id="UP000183760"/>
    </source>
</evidence>
<protein>
    <recommendedName>
        <fullName evidence="5">DUF3396 domain-containing protein</fullName>
    </recommendedName>
</protein>
<reference evidence="2 3" key="1">
    <citation type="submission" date="2016-10" db="EMBL/GenBank/DDBJ databases">
        <authorList>
            <person name="Varghese N."/>
            <person name="Submissions S."/>
        </authorList>
    </citation>
    <scope>NUCLEOTIDE SEQUENCE [LARGE SCALE GENOMIC DNA]</scope>
    <source>
        <strain evidence="2 3">DSM 16525</strain>
    </source>
</reference>
<dbReference type="Proteomes" id="UP000321514">
    <property type="component" value="Unassembled WGS sequence"/>
</dbReference>
<dbReference type="EMBL" id="FOIB01000005">
    <property type="protein sequence ID" value="SEU14049.1"/>
    <property type="molecule type" value="Genomic_DNA"/>
</dbReference>
<dbReference type="OrthoDB" id="9179973at2"/>
<name>A0A511T494_MYXFU</name>
<evidence type="ECO:0000313" key="1">
    <source>
        <dbReference type="EMBL" id="GEN08986.1"/>
    </source>
</evidence>
<dbReference type="STRING" id="1334629.MFUL124B02_26435"/>
<dbReference type="RefSeq" id="WP_074954977.1">
    <property type="nucleotide sequence ID" value="NZ_BJXR01000031.1"/>
</dbReference>
<sequence length="308" mass="34491">MSKLRGPGGDVLADNPEVTLTRYALGLTLYLDEPYVWATEGAAALLRRFLQLAPAERLTWYTTSTLPEWHRFTPRVADDVLASLSVSWADVRVRHLFTFRLVDDLGAPGLGFIYRELDAARGRRGFLQVLLPETLDPKQLLQLAKEIGERWPLLCGVGGYVGTWNEWVKSTAFWSLYRSSQRYLGLDIQDPDAMSWCVGEGLPGSNWLTLVGDGLAGKLGMDLAALKARSWTPEVHVHTLKGTTLIQAGEAPTLGDVNALEYPSAYAEVARVLELHFVKKPTEFWGGFQEEQKTGAWLRRFVFPEDLR</sequence>
<gene>
    <name evidence="1" type="ORF">MFU01_40230</name>
    <name evidence="2" type="ORF">SAMN05443572_105243</name>
</gene>
<keyword evidence="3" id="KW-1185">Reference proteome</keyword>
<comment type="caution">
    <text evidence="1">The sequence shown here is derived from an EMBL/GenBank/DDBJ whole genome shotgun (WGS) entry which is preliminary data.</text>
</comment>
<evidence type="ECO:0008006" key="5">
    <source>
        <dbReference type="Google" id="ProtNLM"/>
    </source>
</evidence>
<dbReference type="EMBL" id="BJXR01000031">
    <property type="protein sequence ID" value="GEN08986.1"/>
    <property type="molecule type" value="Genomic_DNA"/>
</dbReference>
<organism evidence="1 4">
    <name type="scientific">Myxococcus fulvus</name>
    <dbReference type="NCBI Taxonomy" id="33"/>
    <lineage>
        <taxon>Bacteria</taxon>
        <taxon>Pseudomonadati</taxon>
        <taxon>Myxococcota</taxon>
        <taxon>Myxococcia</taxon>
        <taxon>Myxococcales</taxon>
        <taxon>Cystobacterineae</taxon>
        <taxon>Myxococcaceae</taxon>
        <taxon>Myxococcus</taxon>
    </lineage>
</organism>